<organism evidence="1 2">
    <name type="scientific">Paraburkholderia youngii</name>
    <dbReference type="NCBI Taxonomy" id="2782701"/>
    <lineage>
        <taxon>Bacteria</taxon>
        <taxon>Pseudomonadati</taxon>
        <taxon>Pseudomonadota</taxon>
        <taxon>Betaproteobacteria</taxon>
        <taxon>Burkholderiales</taxon>
        <taxon>Burkholderiaceae</taxon>
        <taxon>Paraburkholderia</taxon>
    </lineage>
</organism>
<evidence type="ECO:0000313" key="1">
    <source>
        <dbReference type="EMBL" id="MBB5400258.1"/>
    </source>
</evidence>
<comment type="caution">
    <text evidence="1">The sequence shown here is derived from an EMBL/GenBank/DDBJ whole genome shotgun (WGS) entry which is preliminary data.</text>
</comment>
<evidence type="ECO:0000313" key="2">
    <source>
        <dbReference type="Proteomes" id="UP000592820"/>
    </source>
</evidence>
<reference evidence="1 2" key="1">
    <citation type="submission" date="2020-08" db="EMBL/GenBank/DDBJ databases">
        <title>Genomic Encyclopedia of Type Strains, Phase IV (KMG-V): Genome sequencing to study the core and pangenomes of soil and plant-associated prokaryotes.</title>
        <authorList>
            <person name="Whitman W."/>
        </authorList>
    </citation>
    <scope>NUCLEOTIDE SEQUENCE [LARGE SCALE GENOMIC DNA]</scope>
    <source>
        <strain evidence="1 2">JPY162</strain>
    </source>
</reference>
<dbReference type="AlphaFoldDB" id="A0A7W8P3J2"/>
<proteinExistence type="predicted"/>
<protein>
    <submittedName>
        <fullName evidence="1">Uncharacterized protein</fullName>
    </submittedName>
</protein>
<accession>A0A7W8P3J2</accession>
<dbReference type="Proteomes" id="UP000592820">
    <property type="component" value="Unassembled WGS sequence"/>
</dbReference>
<dbReference type="EMBL" id="JACHDE010000003">
    <property type="protein sequence ID" value="MBB5400258.1"/>
    <property type="molecule type" value="Genomic_DNA"/>
</dbReference>
<sequence length="29" mass="2928">MPLASPHRRGALTVRPADAQIDAAAIGTA</sequence>
<name>A0A7W8P3J2_9BURK</name>
<gene>
    <name evidence="1" type="ORF">HDG41_002307</name>
</gene>